<feature type="non-terminal residue" evidence="2">
    <location>
        <position position="1"/>
    </location>
</feature>
<dbReference type="EMBL" id="BARU01021927">
    <property type="protein sequence ID" value="GAH50931.1"/>
    <property type="molecule type" value="Genomic_DNA"/>
</dbReference>
<proteinExistence type="predicted"/>
<accession>X1FZ35</accession>
<organism evidence="2">
    <name type="scientific">marine sediment metagenome</name>
    <dbReference type="NCBI Taxonomy" id="412755"/>
    <lineage>
        <taxon>unclassified sequences</taxon>
        <taxon>metagenomes</taxon>
        <taxon>ecological metagenomes</taxon>
    </lineage>
</organism>
<evidence type="ECO:0000313" key="2">
    <source>
        <dbReference type="EMBL" id="GAH50931.1"/>
    </source>
</evidence>
<feature type="region of interest" description="Disordered" evidence="1">
    <location>
        <begin position="1"/>
        <end position="36"/>
    </location>
</feature>
<reference evidence="2" key="1">
    <citation type="journal article" date="2014" name="Front. Microbiol.">
        <title>High frequency of phylogenetically diverse reductive dehalogenase-homologous genes in deep subseafloor sedimentary metagenomes.</title>
        <authorList>
            <person name="Kawai M."/>
            <person name="Futagami T."/>
            <person name="Toyoda A."/>
            <person name="Takaki Y."/>
            <person name="Nishi S."/>
            <person name="Hori S."/>
            <person name="Arai W."/>
            <person name="Tsubouchi T."/>
            <person name="Morono Y."/>
            <person name="Uchiyama I."/>
            <person name="Ito T."/>
            <person name="Fujiyama A."/>
            <person name="Inagaki F."/>
            <person name="Takami H."/>
        </authorList>
    </citation>
    <scope>NUCLEOTIDE SEQUENCE</scope>
    <source>
        <strain evidence="2">Expedition CK06-06</strain>
    </source>
</reference>
<evidence type="ECO:0000256" key="1">
    <source>
        <dbReference type="SAM" id="MobiDB-lite"/>
    </source>
</evidence>
<name>X1FZ35_9ZZZZ</name>
<comment type="caution">
    <text evidence="2">The sequence shown here is derived from an EMBL/GenBank/DDBJ whole genome shotgun (WGS) entry which is preliminary data.</text>
</comment>
<gene>
    <name evidence="2" type="ORF">S03H2_35809</name>
</gene>
<protein>
    <submittedName>
        <fullName evidence="2">Uncharacterized protein</fullName>
    </submittedName>
</protein>
<feature type="compositionally biased region" description="Basic and acidic residues" evidence="1">
    <location>
        <begin position="27"/>
        <end position="36"/>
    </location>
</feature>
<sequence>QRAGGIAGSRTRGTGAAHRSDEEGEAGDPREEEQLG</sequence>
<dbReference type="AlphaFoldDB" id="X1FZ35"/>